<gene>
    <name evidence="10" type="primary">mnmA</name>
    <name evidence="13" type="ORF">A2Z21_03735</name>
</gene>
<comment type="catalytic activity">
    <reaction evidence="9 10">
        <text>S-sulfanyl-L-cysteinyl-[protein] + uridine(34) in tRNA + AH2 + ATP = 2-thiouridine(34) in tRNA + L-cysteinyl-[protein] + A + AMP + diphosphate + H(+)</text>
        <dbReference type="Rhea" id="RHEA:47032"/>
        <dbReference type="Rhea" id="RHEA-COMP:10131"/>
        <dbReference type="Rhea" id="RHEA-COMP:11726"/>
        <dbReference type="Rhea" id="RHEA-COMP:11727"/>
        <dbReference type="Rhea" id="RHEA-COMP:11728"/>
        <dbReference type="ChEBI" id="CHEBI:13193"/>
        <dbReference type="ChEBI" id="CHEBI:15378"/>
        <dbReference type="ChEBI" id="CHEBI:17499"/>
        <dbReference type="ChEBI" id="CHEBI:29950"/>
        <dbReference type="ChEBI" id="CHEBI:30616"/>
        <dbReference type="ChEBI" id="CHEBI:33019"/>
        <dbReference type="ChEBI" id="CHEBI:61963"/>
        <dbReference type="ChEBI" id="CHEBI:65315"/>
        <dbReference type="ChEBI" id="CHEBI:87170"/>
        <dbReference type="ChEBI" id="CHEBI:456215"/>
        <dbReference type="EC" id="2.8.1.13"/>
    </reaction>
</comment>
<feature type="binding site" evidence="10">
    <location>
        <position position="123"/>
    </location>
    <ligand>
        <name>ATP</name>
        <dbReference type="ChEBI" id="CHEBI:30616"/>
    </ligand>
</feature>
<dbReference type="Pfam" id="PF03054">
    <property type="entry name" value="tRNA_Me_trans"/>
    <property type="match status" value="1"/>
</dbReference>
<evidence type="ECO:0000256" key="3">
    <source>
        <dbReference type="ARBA" id="ARBA00022679"/>
    </source>
</evidence>
<keyword evidence="5 10" id="KW-0547">Nucleotide-binding</keyword>
<reference evidence="13 14" key="1">
    <citation type="journal article" date="2016" name="Nat. Commun.">
        <title>Thousands of microbial genomes shed light on interconnected biogeochemical processes in an aquifer system.</title>
        <authorList>
            <person name="Anantharaman K."/>
            <person name="Brown C.T."/>
            <person name="Hug L.A."/>
            <person name="Sharon I."/>
            <person name="Castelle C.J."/>
            <person name="Probst A.J."/>
            <person name="Thomas B.C."/>
            <person name="Singh A."/>
            <person name="Wilkins M.J."/>
            <person name="Karaoz U."/>
            <person name="Brodie E.L."/>
            <person name="Williams K.H."/>
            <person name="Hubbard S.S."/>
            <person name="Banfield J.F."/>
        </authorList>
    </citation>
    <scope>NUCLEOTIDE SEQUENCE [LARGE SCALE GENOMIC DNA]</scope>
    <source>
        <strain evidence="14">RBG_16_55_9</strain>
    </source>
</reference>
<evidence type="ECO:0000256" key="4">
    <source>
        <dbReference type="ARBA" id="ARBA00022694"/>
    </source>
</evidence>
<dbReference type="InterPro" id="IPR046884">
    <property type="entry name" value="MnmA-like_central"/>
</dbReference>
<dbReference type="GO" id="GO:0103016">
    <property type="term" value="F:tRNA-uridine 2-sulfurtransferase activity"/>
    <property type="evidence" value="ECO:0007669"/>
    <property type="project" value="UniProtKB-EC"/>
</dbReference>
<organism evidence="13 14">
    <name type="scientific">Fraserbacteria sp. (strain RBG_16_55_9)</name>
    <dbReference type="NCBI Taxonomy" id="1817864"/>
    <lineage>
        <taxon>Bacteria</taxon>
        <taxon>Candidatus Fraseribacteriota</taxon>
    </lineage>
</organism>
<dbReference type="FunFam" id="2.40.30.10:FF:000023">
    <property type="entry name" value="tRNA-specific 2-thiouridylase MnmA"/>
    <property type="match status" value="1"/>
</dbReference>
<comment type="subcellular location">
    <subcellularLocation>
        <location evidence="10">Cytoplasm</location>
    </subcellularLocation>
</comment>
<dbReference type="Pfam" id="PF20258">
    <property type="entry name" value="tRNA_Me_trans_C"/>
    <property type="match status" value="1"/>
</dbReference>
<dbReference type="Proteomes" id="UP000179157">
    <property type="component" value="Unassembled WGS sequence"/>
</dbReference>
<comment type="similarity">
    <text evidence="10">Belongs to the MnmA/TRMU family.</text>
</comment>
<dbReference type="InterPro" id="IPR046885">
    <property type="entry name" value="MnmA-like_C"/>
</dbReference>
<accession>A0A1F5UPL4</accession>
<dbReference type="Gene3D" id="2.40.30.10">
    <property type="entry name" value="Translation factors"/>
    <property type="match status" value="1"/>
</dbReference>
<evidence type="ECO:0000259" key="11">
    <source>
        <dbReference type="Pfam" id="PF20258"/>
    </source>
</evidence>
<feature type="site" description="Interaction with tRNA" evidence="10">
    <location>
        <position position="334"/>
    </location>
</feature>
<keyword evidence="7 10" id="KW-0694">RNA-binding</keyword>
<evidence type="ECO:0000259" key="12">
    <source>
        <dbReference type="Pfam" id="PF20259"/>
    </source>
</evidence>
<dbReference type="PANTHER" id="PTHR11933:SF5">
    <property type="entry name" value="MITOCHONDRIAL TRNA-SPECIFIC 2-THIOURIDYLASE 1"/>
    <property type="match status" value="1"/>
</dbReference>
<keyword evidence="3 10" id="KW-0808">Transferase</keyword>
<evidence type="ECO:0000256" key="7">
    <source>
        <dbReference type="ARBA" id="ARBA00022884"/>
    </source>
</evidence>
<comment type="caution">
    <text evidence="10">Lacks conserved residue(s) required for the propagation of feature annotation.</text>
</comment>
<comment type="function">
    <text evidence="10">Catalyzes the 2-thiolation of uridine at the wobble position (U34) of tRNA, leading to the formation of s(2)U34.</text>
</comment>
<dbReference type="AlphaFoldDB" id="A0A1F5UPL4"/>
<evidence type="ECO:0000256" key="2">
    <source>
        <dbReference type="ARBA" id="ARBA00022555"/>
    </source>
</evidence>
<dbReference type="STRING" id="1817864.A2Z21_03735"/>
<sequence>MSRGRVLVAMSGGVDSSVAALLLLQEGYQVIGATLNLWSYEGRQEPYNECCSLEVRVVAQQLGIVHHFIDEGDEFKKRVVDPFIADYLAGRTPSPCARCNRHVRFPKLLELAGQLGCEYLATGHHARIQHENGTYHLLQGHDPMKDQSYFLYALEQSQLERILFPVGDYRKEEVWEIARRHDLVSARKPESQDLCFLPHGDHARFLKERANGSLAPGEIVDAQGRVLGQHQGLAFYTVGQRKGLGLSTGEKVYITALDPVRNRLVVGSEEALYAGGLLADEVHFIALDELTHEERVEVKVRYRCRPTPATLHPDMDSRVQVLFDEPQRAITPGQIAVFYQAERVLGGGTIVRALTPDEARAYTPLASATPTE</sequence>
<evidence type="ECO:0000256" key="9">
    <source>
        <dbReference type="ARBA" id="ARBA00051542"/>
    </source>
</evidence>
<name>A0A1F5UPL4_FRAXR</name>
<comment type="caution">
    <text evidence="13">The sequence shown here is derived from an EMBL/GenBank/DDBJ whole genome shotgun (WGS) entry which is preliminary data.</text>
</comment>
<feature type="active site" description="Nucleophile" evidence="10">
    <location>
        <position position="99"/>
    </location>
</feature>
<evidence type="ECO:0000256" key="5">
    <source>
        <dbReference type="ARBA" id="ARBA00022741"/>
    </source>
</evidence>
<keyword evidence="1 10" id="KW-0963">Cytoplasm</keyword>
<feature type="binding site" evidence="10">
    <location>
        <begin position="9"/>
        <end position="16"/>
    </location>
    <ligand>
        <name>ATP</name>
        <dbReference type="ChEBI" id="CHEBI:30616"/>
    </ligand>
</feature>
<dbReference type="FunFam" id="2.30.30.280:FF:000001">
    <property type="entry name" value="tRNA-specific 2-thiouridylase MnmA"/>
    <property type="match status" value="1"/>
</dbReference>
<evidence type="ECO:0000256" key="1">
    <source>
        <dbReference type="ARBA" id="ARBA00022490"/>
    </source>
</evidence>
<keyword evidence="4 10" id="KW-0819">tRNA processing</keyword>
<feature type="active site" description="Cysteine persulfide intermediate" evidence="10">
    <location>
        <position position="195"/>
    </location>
</feature>
<evidence type="ECO:0000256" key="10">
    <source>
        <dbReference type="HAMAP-Rule" id="MF_00144"/>
    </source>
</evidence>
<feature type="region of interest" description="Interaction with tRNA" evidence="10">
    <location>
        <begin position="301"/>
        <end position="302"/>
    </location>
</feature>
<feature type="site" description="Interaction with tRNA" evidence="10">
    <location>
        <position position="124"/>
    </location>
</feature>
<dbReference type="InterPro" id="IPR023382">
    <property type="entry name" value="MnmA-like_central_sf"/>
</dbReference>
<dbReference type="CDD" id="cd01998">
    <property type="entry name" value="MnmA_TRMU-like"/>
    <property type="match status" value="1"/>
</dbReference>
<dbReference type="Gene3D" id="3.40.50.620">
    <property type="entry name" value="HUPs"/>
    <property type="match status" value="1"/>
</dbReference>
<dbReference type="EMBL" id="MFGX01000131">
    <property type="protein sequence ID" value="OGF52691.1"/>
    <property type="molecule type" value="Genomic_DNA"/>
</dbReference>
<dbReference type="InterPro" id="IPR014729">
    <property type="entry name" value="Rossmann-like_a/b/a_fold"/>
</dbReference>
<dbReference type="GO" id="GO:0000049">
    <property type="term" value="F:tRNA binding"/>
    <property type="evidence" value="ECO:0007669"/>
    <property type="project" value="UniProtKB-KW"/>
</dbReference>
<keyword evidence="6 10" id="KW-0067">ATP-binding</keyword>
<dbReference type="NCBIfam" id="TIGR00420">
    <property type="entry name" value="trmU"/>
    <property type="match status" value="1"/>
</dbReference>
<dbReference type="Pfam" id="PF20259">
    <property type="entry name" value="tRNA_Me_trans_M"/>
    <property type="match status" value="1"/>
</dbReference>
<feature type="domain" description="tRNA-specific 2-thiouridylase MnmA-like C-terminal" evidence="11">
    <location>
        <begin position="276"/>
        <end position="350"/>
    </location>
</feature>
<feature type="domain" description="tRNA-specific 2-thiouridylase MnmA-like central" evidence="12">
    <location>
        <begin position="204"/>
        <end position="267"/>
    </location>
</feature>
<evidence type="ECO:0000313" key="13">
    <source>
        <dbReference type="EMBL" id="OGF52691.1"/>
    </source>
</evidence>
<dbReference type="SUPFAM" id="SSF52402">
    <property type="entry name" value="Adenine nucleotide alpha hydrolases-like"/>
    <property type="match status" value="1"/>
</dbReference>
<evidence type="ECO:0000256" key="6">
    <source>
        <dbReference type="ARBA" id="ARBA00022840"/>
    </source>
</evidence>
<evidence type="ECO:0000256" key="8">
    <source>
        <dbReference type="ARBA" id="ARBA00023157"/>
    </source>
</evidence>
<dbReference type="GO" id="GO:0005524">
    <property type="term" value="F:ATP binding"/>
    <property type="evidence" value="ECO:0007669"/>
    <property type="project" value="UniProtKB-KW"/>
</dbReference>
<feature type="region of interest" description="Interaction with tRNA" evidence="10">
    <location>
        <begin position="145"/>
        <end position="147"/>
    </location>
</feature>
<dbReference type="NCBIfam" id="NF001138">
    <property type="entry name" value="PRK00143.1"/>
    <property type="match status" value="1"/>
</dbReference>
<dbReference type="Gene3D" id="2.30.30.280">
    <property type="entry name" value="Adenine nucleotide alpha hydrolases-like domains"/>
    <property type="match status" value="1"/>
</dbReference>
<dbReference type="HAMAP" id="MF_00144">
    <property type="entry name" value="tRNA_thiouridyl_MnmA"/>
    <property type="match status" value="1"/>
</dbReference>
<evidence type="ECO:0000313" key="14">
    <source>
        <dbReference type="Proteomes" id="UP000179157"/>
    </source>
</evidence>
<keyword evidence="8" id="KW-1015">Disulfide bond</keyword>
<dbReference type="GO" id="GO:0002143">
    <property type="term" value="P:tRNA wobble position uridine thiolation"/>
    <property type="evidence" value="ECO:0007669"/>
    <property type="project" value="TreeGrafter"/>
</dbReference>
<dbReference type="InterPro" id="IPR004506">
    <property type="entry name" value="MnmA-like"/>
</dbReference>
<dbReference type="EC" id="2.8.1.13" evidence="10"/>
<dbReference type="PANTHER" id="PTHR11933">
    <property type="entry name" value="TRNA 5-METHYLAMINOMETHYL-2-THIOURIDYLATE -METHYLTRANSFERASE"/>
    <property type="match status" value="1"/>
</dbReference>
<feature type="binding site" evidence="10">
    <location>
        <position position="35"/>
    </location>
    <ligand>
        <name>ATP</name>
        <dbReference type="ChEBI" id="CHEBI:30616"/>
    </ligand>
</feature>
<proteinExistence type="inferred from homology"/>
<keyword evidence="2 10" id="KW-0820">tRNA-binding</keyword>
<dbReference type="GO" id="GO:0005737">
    <property type="term" value="C:cytoplasm"/>
    <property type="evidence" value="ECO:0007669"/>
    <property type="project" value="UniProtKB-SubCell"/>
</dbReference>
<protein>
    <recommendedName>
        <fullName evidence="10">tRNA-specific 2-thiouridylase MnmA</fullName>
        <ecNumber evidence="10">2.8.1.13</ecNumber>
    </recommendedName>
</protein>